<gene>
    <name evidence="2" type="ORF">PoB_000941400</name>
</gene>
<dbReference type="Proteomes" id="UP000735302">
    <property type="component" value="Unassembled WGS sequence"/>
</dbReference>
<keyword evidence="3" id="KW-1185">Reference proteome</keyword>
<proteinExistence type="predicted"/>
<dbReference type="EMBL" id="BLXT01001042">
    <property type="protein sequence ID" value="GFN82908.1"/>
    <property type="molecule type" value="Genomic_DNA"/>
</dbReference>
<accession>A0AAV3YL96</accession>
<dbReference type="AlphaFoldDB" id="A0AAV3YL96"/>
<name>A0AAV3YL96_9GAST</name>
<evidence type="ECO:0000256" key="1">
    <source>
        <dbReference type="SAM" id="MobiDB-lite"/>
    </source>
</evidence>
<evidence type="ECO:0000313" key="3">
    <source>
        <dbReference type="Proteomes" id="UP000735302"/>
    </source>
</evidence>
<organism evidence="2 3">
    <name type="scientific">Plakobranchus ocellatus</name>
    <dbReference type="NCBI Taxonomy" id="259542"/>
    <lineage>
        <taxon>Eukaryota</taxon>
        <taxon>Metazoa</taxon>
        <taxon>Spiralia</taxon>
        <taxon>Lophotrochozoa</taxon>
        <taxon>Mollusca</taxon>
        <taxon>Gastropoda</taxon>
        <taxon>Heterobranchia</taxon>
        <taxon>Euthyneura</taxon>
        <taxon>Panpulmonata</taxon>
        <taxon>Sacoglossa</taxon>
        <taxon>Placobranchoidea</taxon>
        <taxon>Plakobranchidae</taxon>
        <taxon>Plakobranchus</taxon>
    </lineage>
</organism>
<evidence type="ECO:0000313" key="2">
    <source>
        <dbReference type="EMBL" id="GFN82908.1"/>
    </source>
</evidence>
<feature type="region of interest" description="Disordered" evidence="1">
    <location>
        <begin position="58"/>
        <end position="100"/>
    </location>
</feature>
<sequence length="100" mass="11499">MRLLIHTPPPLPGPYLTGLSLHSSPFTDPFRSFRSPTKDCALRIRFFRHTAQPIWLASSSTKPSKSVHRPDMTQVNQHRNKRKAGQDMSRCTTVKKFKQL</sequence>
<comment type="caution">
    <text evidence="2">The sequence shown here is derived from an EMBL/GenBank/DDBJ whole genome shotgun (WGS) entry which is preliminary data.</text>
</comment>
<reference evidence="2 3" key="1">
    <citation type="journal article" date="2021" name="Elife">
        <title>Chloroplast acquisition without the gene transfer in kleptoplastic sea slugs, Plakobranchus ocellatus.</title>
        <authorList>
            <person name="Maeda T."/>
            <person name="Takahashi S."/>
            <person name="Yoshida T."/>
            <person name="Shimamura S."/>
            <person name="Takaki Y."/>
            <person name="Nagai Y."/>
            <person name="Toyoda A."/>
            <person name="Suzuki Y."/>
            <person name="Arimoto A."/>
            <person name="Ishii H."/>
            <person name="Satoh N."/>
            <person name="Nishiyama T."/>
            <person name="Hasebe M."/>
            <person name="Maruyama T."/>
            <person name="Minagawa J."/>
            <person name="Obokata J."/>
            <person name="Shigenobu S."/>
        </authorList>
    </citation>
    <scope>NUCLEOTIDE SEQUENCE [LARGE SCALE GENOMIC DNA]</scope>
</reference>
<protein>
    <submittedName>
        <fullName evidence="2">Uncharacterized protein</fullName>
    </submittedName>
</protein>